<dbReference type="SUPFAM" id="SSF53720">
    <property type="entry name" value="ALDH-like"/>
    <property type="match status" value="1"/>
</dbReference>
<dbReference type="Gene3D" id="3.40.605.10">
    <property type="entry name" value="Aldehyde Dehydrogenase, Chain A, domain 1"/>
    <property type="match status" value="1"/>
</dbReference>
<dbReference type="OrthoDB" id="5322683at2759"/>
<dbReference type="Proteomes" id="UP000759131">
    <property type="component" value="Unassembled WGS sequence"/>
</dbReference>
<keyword evidence="1" id="KW-0560">Oxidoreductase</keyword>
<keyword evidence="2" id="KW-0520">NAD</keyword>
<proteinExistence type="predicted"/>
<reference evidence="4" key="1">
    <citation type="submission" date="2020-11" db="EMBL/GenBank/DDBJ databases">
        <authorList>
            <person name="Tran Van P."/>
        </authorList>
    </citation>
    <scope>NUCLEOTIDE SEQUENCE</scope>
</reference>
<dbReference type="GO" id="GO:0010133">
    <property type="term" value="P:L-proline catabolic process to L-glutamate"/>
    <property type="evidence" value="ECO:0007669"/>
    <property type="project" value="TreeGrafter"/>
</dbReference>
<feature type="domain" description="Aldehyde dehydrogenase" evidence="3">
    <location>
        <begin position="70"/>
        <end position="249"/>
    </location>
</feature>
<dbReference type="PANTHER" id="PTHR42862:SF1">
    <property type="entry name" value="DELTA-1-PYRROLINE-5-CARBOXYLATE DEHYDROGENASE 2, ISOFORM A-RELATED"/>
    <property type="match status" value="1"/>
</dbReference>
<sequence length="251" mass="28338">MLYTFTPSNKVVFVLKEFEVKNEPILGYKSGSPERQQLVDKLQHYYNTTTEIPIVINGKRFTTDQVKYQCSPFDHQRKVAKYYLTSPELFRQAIEGGQRVRRDWEALNLNDKITIFLRAADLMSGKYKQDLNATTMVGQGKTVIQAEIDAGCELPDFLRYNALYAKDMYKYQPLSPHPDVTTNTYRYRGLEGFVAAVAPFNFTAIGGNLATAPVLMGNVMLWKPASTAVLSNWIIYQILEEAGVPPGACAL</sequence>
<dbReference type="Pfam" id="PF00171">
    <property type="entry name" value="Aldedh"/>
    <property type="match status" value="1"/>
</dbReference>
<gene>
    <name evidence="4" type="ORF">OSB1V03_LOCUS4279</name>
</gene>
<dbReference type="GO" id="GO:0003842">
    <property type="term" value="F:L-glutamate gamma-semialdehyde dehydrogenase activity"/>
    <property type="evidence" value="ECO:0007669"/>
    <property type="project" value="TreeGrafter"/>
</dbReference>
<name>A0A7R9KJ77_9ACAR</name>
<evidence type="ECO:0000256" key="2">
    <source>
        <dbReference type="ARBA" id="ARBA00023027"/>
    </source>
</evidence>
<dbReference type="InterPro" id="IPR016161">
    <property type="entry name" value="Ald_DH/histidinol_DH"/>
</dbReference>
<keyword evidence="5" id="KW-1185">Reference proteome</keyword>
<protein>
    <recommendedName>
        <fullName evidence="3">Aldehyde dehydrogenase domain-containing protein</fullName>
    </recommendedName>
</protein>
<dbReference type="InterPro" id="IPR015590">
    <property type="entry name" value="Aldehyde_DH_dom"/>
</dbReference>
<evidence type="ECO:0000313" key="4">
    <source>
        <dbReference type="EMBL" id="CAD7623829.1"/>
    </source>
</evidence>
<dbReference type="AlphaFoldDB" id="A0A7R9KJ77"/>
<dbReference type="EMBL" id="CAJPIZ010001915">
    <property type="protein sequence ID" value="CAG2104259.1"/>
    <property type="molecule type" value="Genomic_DNA"/>
</dbReference>
<dbReference type="GO" id="GO:0005759">
    <property type="term" value="C:mitochondrial matrix"/>
    <property type="evidence" value="ECO:0007669"/>
    <property type="project" value="TreeGrafter"/>
</dbReference>
<dbReference type="PANTHER" id="PTHR42862">
    <property type="entry name" value="DELTA-1-PYRROLINE-5-CARBOXYLATE DEHYDROGENASE 1, ISOFORM A-RELATED"/>
    <property type="match status" value="1"/>
</dbReference>
<evidence type="ECO:0000259" key="3">
    <source>
        <dbReference type="Pfam" id="PF00171"/>
    </source>
</evidence>
<dbReference type="InterPro" id="IPR016162">
    <property type="entry name" value="Ald_DH_N"/>
</dbReference>
<evidence type="ECO:0000256" key="1">
    <source>
        <dbReference type="ARBA" id="ARBA00023002"/>
    </source>
</evidence>
<organism evidence="4">
    <name type="scientific">Medioppia subpectinata</name>
    <dbReference type="NCBI Taxonomy" id="1979941"/>
    <lineage>
        <taxon>Eukaryota</taxon>
        <taxon>Metazoa</taxon>
        <taxon>Ecdysozoa</taxon>
        <taxon>Arthropoda</taxon>
        <taxon>Chelicerata</taxon>
        <taxon>Arachnida</taxon>
        <taxon>Acari</taxon>
        <taxon>Acariformes</taxon>
        <taxon>Sarcoptiformes</taxon>
        <taxon>Oribatida</taxon>
        <taxon>Brachypylina</taxon>
        <taxon>Oppioidea</taxon>
        <taxon>Oppiidae</taxon>
        <taxon>Medioppia</taxon>
    </lineage>
</organism>
<accession>A0A7R9KJ77</accession>
<dbReference type="InterPro" id="IPR050485">
    <property type="entry name" value="Proline_metab_enzyme"/>
</dbReference>
<dbReference type="EMBL" id="OC856490">
    <property type="protein sequence ID" value="CAD7623829.1"/>
    <property type="molecule type" value="Genomic_DNA"/>
</dbReference>
<evidence type="ECO:0000313" key="5">
    <source>
        <dbReference type="Proteomes" id="UP000759131"/>
    </source>
</evidence>